<evidence type="ECO:0000256" key="1">
    <source>
        <dbReference type="SAM" id="MobiDB-lite"/>
    </source>
</evidence>
<feature type="compositionally biased region" description="Polar residues" evidence="1">
    <location>
        <begin position="1"/>
        <end position="13"/>
    </location>
</feature>
<comment type="caution">
    <text evidence="2">The sequence shown here is derived from an EMBL/GenBank/DDBJ whole genome shotgun (WGS) entry which is preliminary data.</text>
</comment>
<dbReference type="EMBL" id="BLKY01000001">
    <property type="protein sequence ID" value="GFG84578.1"/>
    <property type="molecule type" value="Genomic_DNA"/>
</dbReference>
<name>A0A7I9Y7C6_MYCAL</name>
<evidence type="ECO:0000313" key="3">
    <source>
        <dbReference type="Proteomes" id="UP000465305"/>
    </source>
</evidence>
<dbReference type="AlphaFoldDB" id="A0A7I9Y7C6"/>
<sequence length="111" mass="11528">MPNSTPGPSTHSPRNPGPVTGTIRVPPGIDPNAAMMVAINLRPNQTPGRFIGIALVRHPSVQRVAVADSTARRVARVGMAGSAAPWGSVTVEMTSLIVPFVNGTIVAVKTR</sequence>
<gene>
    <name evidence="2" type="ORF">MALGJ_12540</name>
</gene>
<dbReference type="Proteomes" id="UP000465305">
    <property type="component" value="Unassembled WGS sequence"/>
</dbReference>
<organism evidence="2 3">
    <name type="scientific">Mycolicibacter algericus</name>
    <name type="common">Mycobacterium algericum</name>
    <dbReference type="NCBI Taxonomy" id="1288388"/>
    <lineage>
        <taxon>Bacteria</taxon>
        <taxon>Bacillati</taxon>
        <taxon>Actinomycetota</taxon>
        <taxon>Actinomycetes</taxon>
        <taxon>Mycobacteriales</taxon>
        <taxon>Mycobacteriaceae</taxon>
        <taxon>Mycolicibacter</taxon>
    </lineage>
</organism>
<evidence type="ECO:0000313" key="2">
    <source>
        <dbReference type="EMBL" id="GFG84578.1"/>
    </source>
</evidence>
<protein>
    <submittedName>
        <fullName evidence="2">Uncharacterized protein</fullName>
    </submittedName>
</protein>
<proteinExistence type="predicted"/>
<accession>A0A7I9Y7C6</accession>
<feature type="region of interest" description="Disordered" evidence="1">
    <location>
        <begin position="1"/>
        <end position="24"/>
    </location>
</feature>
<reference evidence="2 3" key="1">
    <citation type="journal article" date="2019" name="Emerg. Microbes Infect.">
        <title>Comprehensive subspecies identification of 175 nontuberculous mycobacteria species based on 7547 genomic profiles.</title>
        <authorList>
            <person name="Matsumoto Y."/>
            <person name="Kinjo T."/>
            <person name="Motooka D."/>
            <person name="Nabeya D."/>
            <person name="Jung N."/>
            <person name="Uechi K."/>
            <person name="Horii T."/>
            <person name="Iida T."/>
            <person name="Fujita J."/>
            <person name="Nakamura S."/>
        </authorList>
    </citation>
    <scope>NUCLEOTIDE SEQUENCE [LARGE SCALE GENOMIC DNA]</scope>
    <source>
        <strain evidence="2 3">JCM 30723</strain>
    </source>
</reference>